<sequence>MGQGLRQDLARMFGDRIIEKTAQVLSRHIDSEEEISSIIQEIQGEIMPKNR</sequence>
<name>A0ABV4WVG5_9CYAN</name>
<comment type="caution">
    <text evidence="1">The sequence shown here is derived from an EMBL/GenBank/DDBJ whole genome shotgun (WGS) entry which is preliminary data.</text>
</comment>
<evidence type="ECO:0000313" key="1">
    <source>
        <dbReference type="EMBL" id="MFB2839076.1"/>
    </source>
</evidence>
<evidence type="ECO:0000313" key="2">
    <source>
        <dbReference type="Proteomes" id="UP001576780"/>
    </source>
</evidence>
<organism evidence="1 2">
    <name type="scientific">Floridaenema evergladense BLCC-F167</name>
    <dbReference type="NCBI Taxonomy" id="3153639"/>
    <lineage>
        <taxon>Bacteria</taxon>
        <taxon>Bacillati</taxon>
        <taxon>Cyanobacteriota</taxon>
        <taxon>Cyanophyceae</taxon>
        <taxon>Oscillatoriophycideae</taxon>
        <taxon>Aerosakkonematales</taxon>
        <taxon>Aerosakkonemataceae</taxon>
        <taxon>Floridanema</taxon>
        <taxon>Floridanema evergladense</taxon>
    </lineage>
</organism>
<gene>
    <name evidence="1" type="ORF">ACE1CA_31680</name>
</gene>
<keyword evidence="2" id="KW-1185">Reference proteome</keyword>
<accession>A0ABV4WVG5</accession>
<dbReference type="Proteomes" id="UP001576780">
    <property type="component" value="Unassembled WGS sequence"/>
</dbReference>
<protein>
    <submittedName>
        <fullName evidence="1">Uncharacterized protein</fullName>
    </submittedName>
</protein>
<dbReference type="RefSeq" id="WP_413281364.1">
    <property type="nucleotide sequence ID" value="NZ_JBHFNT010000292.1"/>
</dbReference>
<proteinExistence type="predicted"/>
<reference evidence="1 2" key="1">
    <citation type="submission" date="2024-09" db="EMBL/GenBank/DDBJ databases">
        <title>Floridaenema gen nov. (Aerosakkonemataceae, Aerosakkonematales ord. nov., Cyanobacteria) from benthic tropical and subtropical fresh waters, with the description of four new species.</title>
        <authorList>
            <person name="Moretto J.A."/>
            <person name="Berthold D.E."/>
            <person name="Lefler F.W."/>
            <person name="Huang I.-S."/>
            <person name="Laughinghouse H. IV."/>
        </authorList>
    </citation>
    <scope>NUCLEOTIDE SEQUENCE [LARGE SCALE GENOMIC DNA]</scope>
    <source>
        <strain evidence="1 2">BLCC-F167</strain>
    </source>
</reference>
<dbReference type="EMBL" id="JBHFNT010000292">
    <property type="protein sequence ID" value="MFB2839076.1"/>
    <property type="molecule type" value="Genomic_DNA"/>
</dbReference>